<reference evidence="2" key="1">
    <citation type="submission" date="2018-11" db="EMBL/GenBank/DDBJ databases">
        <authorList>
            <person name="Alioto T."/>
            <person name="Alioto T."/>
        </authorList>
    </citation>
    <scope>NUCLEOTIDE SEQUENCE</scope>
</reference>
<dbReference type="EMBL" id="UYJE01009240">
    <property type="protein sequence ID" value="VDI71573.1"/>
    <property type="molecule type" value="Genomic_DNA"/>
</dbReference>
<feature type="compositionally biased region" description="Polar residues" evidence="1">
    <location>
        <begin position="189"/>
        <end position="202"/>
    </location>
</feature>
<evidence type="ECO:0000313" key="3">
    <source>
        <dbReference type="Proteomes" id="UP000596742"/>
    </source>
</evidence>
<proteinExistence type="predicted"/>
<dbReference type="OrthoDB" id="6145261at2759"/>
<feature type="region of interest" description="Disordered" evidence="1">
    <location>
        <begin position="163"/>
        <end position="202"/>
    </location>
</feature>
<dbReference type="InterPro" id="IPR011029">
    <property type="entry name" value="DEATH-like_dom_sf"/>
</dbReference>
<comment type="caution">
    <text evidence="2">The sequence shown here is derived from an EMBL/GenBank/DDBJ whole genome shotgun (WGS) entry which is preliminary data.</text>
</comment>
<protein>
    <recommendedName>
        <fullName evidence="4">Death domain-containing protein</fullName>
    </recommendedName>
</protein>
<feature type="non-terminal residue" evidence="2">
    <location>
        <position position="1"/>
    </location>
</feature>
<evidence type="ECO:0008006" key="4">
    <source>
        <dbReference type="Google" id="ProtNLM"/>
    </source>
</evidence>
<name>A0A8B6GYH2_MYTGA</name>
<evidence type="ECO:0000256" key="1">
    <source>
        <dbReference type="SAM" id="MobiDB-lite"/>
    </source>
</evidence>
<feature type="compositionally biased region" description="Basic and acidic residues" evidence="1">
    <location>
        <begin position="178"/>
        <end position="187"/>
    </location>
</feature>
<gene>
    <name evidence="2" type="ORF">MGAL_10B055631</name>
</gene>
<dbReference type="Proteomes" id="UP000596742">
    <property type="component" value="Unassembled WGS sequence"/>
</dbReference>
<evidence type="ECO:0000313" key="2">
    <source>
        <dbReference type="EMBL" id="VDI71573.1"/>
    </source>
</evidence>
<dbReference type="SUPFAM" id="SSF47986">
    <property type="entry name" value="DEATH domain"/>
    <property type="match status" value="1"/>
</dbReference>
<accession>A0A8B6GYH2</accession>
<keyword evidence="3" id="KW-1185">Reference proteome</keyword>
<dbReference type="CDD" id="cd01671">
    <property type="entry name" value="CARD"/>
    <property type="match status" value="1"/>
</dbReference>
<organism evidence="2 3">
    <name type="scientific">Mytilus galloprovincialis</name>
    <name type="common">Mediterranean mussel</name>
    <dbReference type="NCBI Taxonomy" id="29158"/>
    <lineage>
        <taxon>Eukaryota</taxon>
        <taxon>Metazoa</taxon>
        <taxon>Spiralia</taxon>
        <taxon>Lophotrochozoa</taxon>
        <taxon>Mollusca</taxon>
        <taxon>Bivalvia</taxon>
        <taxon>Autobranchia</taxon>
        <taxon>Pteriomorphia</taxon>
        <taxon>Mytilida</taxon>
        <taxon>Mytiloidea</taxon>
        <taxon>Mytilidae</taxon>
        <taxon>Mytilinae</taxon>
        <taxon>Mytilus</taxon>
    </lineage>
</organism>
<feature type="region of interest" description="Disordered" evidence="1">
    <location>
        <begin position="461"/>
        <end position="481"/>
    </location>
</feature>
<dbReference type="Gene3D" id="1.10.533.10">
    <property type="entry name" value="Death Domain, Fas"/>
    <property type="match status" value="2"/>
</dbReference>
<dbReference type="AlphaFoldDB" id="A0A8B6GYH2"/>
<sequence>TGKLPGYPSVIQVYLQIKVYTYTGYCMTSLLYFVKETETSEAQQNLQIPQIMSKEETLKQIFNLLQTNIHAYMRSSDQYIEMRERRVRRSRTMKASSCPPNTQNTKYYKDQGTCVTPPESSTECKCLCHCEQSSGLRGIFSSHKVVPDVCVFYNNENLPDQKIFTKPDSSLPEGVNTKNEEKEDAEICSRSQKCPSSPDTENSDSIECNIVEQQLSLMRENIDLKIQMQEVQKHIKGLRKDKDDDESMNQHLISIDDILSKVLCTQKRSEIMCDKLCEGLSRVKDKGKQLPAELKEFCDSIRKTVGQDYRQIGSELGIEPDILTHIEDEYSEAEECLHQIIWEWSNRTEMPSYHALVTACYNVNPDILKCKPLEEKKATLLERSYSMMCDEMLEIPLLPHLISSGVVSLKMQRYILQPKTRDQRICRLLSILKTRRNGFEALLSALDLSDQSHVSSSLKSLERQTGETLTQPEVPCTEDDGAGKMTEPCILRPKRFPSCESLDSDDNKGPAFDILMKIQDIITQAVFPDRLTP</sequence>